<dbReference type="Gene3D" id="3.20.20.140">
    <property type="entry name" value="Metal-dependent hydrolases"/>
    <property type="match status" value="1"/>
</dbReference>
<name>A0ABU5IAT3_9BURK</name>
<evidence type="ECO:0000313" key="1">
    <source>
        <dbReference type="EMBL" id="MDZ5456211.1"/>
    </source>
</evidence>
<sequence length="116" mass="12851">MNELHARSIVIDGLIISKWDRSVFEDMKKGGLTAANCTVSVWDDFKGTVHNIAQMKAMIRDNADLLSLVRTTADIEQAKRDGKTGIILGFQNAHAFEDHLGHIEAFADMGVRVVQL</sequence>
<evidence type="ECO:0000313" key="2">
    <source>
        <dbReference type="Proteomes" id="UP001293718"/>
    </source>
</evidence>
<dbReference type="InterPro" id="IPR008257">
    <property type="entry name" value="Pept_M19"/>
</dbReference>
<proteinExistence type="predicted"/>
<organism evidence="1 2">
    <name type="scientific">Azohydromonas lata</name>
    <dbReference type="NCBI Taxonomy" id="45677"/>
    <lineage>
        <taxon>Bacteria</taxon>
        <taxon>Pseudomonadati</taxon>
        <taxon>Pseudomonadota</taxon>
        <taxon>Betaproteobacteria</taxon>
        <taxon>Burkholderiales</taxon>
        <taxon>Sphaerotilaceae</taxon>
        <taxon>Azohydromonas</taxon>
    </lineage>
</organism>
<dbReference type="InterPro" id="IPR032466">
    <property type="entry name" value="Metal_Hydrolase"/>
</dbReference>
<dbReference type="Proteomes" id="UP001293718">
    <property type="component" value="Unassembled WGS sequence"/>
</dbReference>
<keyword evidence="1" id="KW-0645">Protease</keyword>
<keyword evidence="1" id="KW-0378">Hydrolase</keyword>
<keyword evidence="2" id="KW-1185">Reference proteome</keyword>
<reference evidence="1 2" key="1">
    <citation type="submission" date="2023-11" db="EMBL/GenBank/DDBJ databases">
        <title>Draft genome of Azohydromonas lata strain H1 (DSM1123), a polyhydroxyalkanoate producer.</title>
        <authorList>
            <person name="Traversa D."/>
            <person name="D'Addabbo P."/>
            <person name="Pazzani C."/>
            <person name="Manzari C."/>
            <person name="Chiara M."/>
            <person name="Scrascia M."/>
        </authorList>
    </citation>
    <scope>NUCLEOTIDE SEQUENCE [LARGE SCALE GENOMIC DNA]</scope>
    <source>
        <strain evidence="1 2">H1</strain>
    </source>
</reference>
<comment type="caution">
    <text evidence="1">The sequence shown here is derived from an EMBL/GenBank/DDBJ whole genome shotgun (WGS) entry which is preliminary data.</text>
</comment>
<feature type="non-terminal residue" evidence="1">
    <location>
        <position position="116"/>
    </location>
</feature>
<keyword evidence="1" id="KW-0224">Dipeptidase</keyword>
<dbReference type="PANTHER" id="PTHR10443">
    <property type="entry name" value="MICROSOMAL DIPEPTIDASE"/>
    <property type="match status" value="1"/>
</dbReference>
<dbReference type="PANTHER" id="PTHR10443:SF12">
    <property type="entry name" value="DIPEPTIDASE"/>
    <property type="match status" value="1"/>
</dbReference>
<protein>
    <submittedName>
        <fullName evidence="1">Membrane dipeptidase</fullName>
        <ecNumber evidence="1">3.4.13.-</ecNumber>
    </submittedName>
</protein>
<dbReference type="SUPFAM" id="SSF51556">
    <property type="entry name" value="Metallo-dependent hydrolases"/>
    <property type="match status" value="1"/>
</dbReference>
<dbReference type="GO" id="GO:0016805">
    <property type="term" value="F:dipeptidase activity"/>
    <property type="evidence" value="ECO:0007669"/>
    <property type="project" value="UniProtKB-KW"/>
</dbReference>
<accession>A0ABU5IAT3</accession>
<dbReference type="EMBL" id="JAXOJX010000007">
    <property type="protein sequence ID" value="MDZ5456211.1"/>
    <property type="molecule type" value="Genomic_DNA"/>
</dbReference>
<dbReference type="EC" id="3.4.13.-" evidence="1"/>
<dbReference type="RefSeq" id="WP_322464828.1">
    <property type="nucleotide sequence ID" value="NZ_JAXOJX010000007.1"/>
</dbReference>
<dbReference type="Pfam" id="PF01244">
    <property type="entry name" value="Peptidase_M19"/>
    <property type="match status" value="1"/>
</dbReference>
<gene>
    <name evidence="1" type="ORF">SM757_06460</name>
</gene>